<gene>
    <name evidence="16" type="ORF">OLEAN_C01750</name>
</gene>
<feature type="chain" id="PRO_5004374175" evidence="13">
    <location>
        <begin position="29"/>
        <end position="722"/>
    </location>
</feature>
<dbReference type="PANTHER" id="PTHR30069">
    <property type="entry name" value="TONB-DEPENDENT OUTER MEMBRANE RECEPTOR"/>
    <property type="match status" value="1"/>
</dbReference>
<organism evidence="16 17">
    <name type="scientific">Oleispira antarctica RB-8</name>
    <dbReference type="NCBI Taxonomy" id="698738"/>
    <lineage>
        <taxon>Bacteria</taxon>
        <taxon>Pseudomonadati</taxon>
        <taxon>Pseudomonadota</taxon>
        <taxon>Gammaproteobacteria</taxon>
        <taxon>Oceanospirillales</taxon>
        <taxon>Oceanospirillaceae</taxon>
        <taxon>Oleispira</taxon>
    </lineage>
</organism>
<dbReference type="GO" id="GO:0044718">
    <property type="term" value="P:siderophore transmembrane transport"/>
    <property type="evidence" value="ECO:0007669"/>
    <property type="project" value="TreeGrafter"/>
</dbReference>
<dbReference type="GO" id="GO:0009279">
    <property type="term" value="C:cell outer membrane"/>
    <property type="evidence" value="ECO:0007669"/>
    <property type="project" value="UniProtKB-SubCell"/>
</dbReference>
<keyword evidence="6 11" id="KW-0798">TonB box</keyword>
<dbReference type="InterPro" id="IPR012910">
    <property type="entry name" value="Plug_dom"/>
</dbReference>
<name>R4YJD1_OLEAN</name>
<feature type="compositionally biased region" description="Polar residues" evidence="12">
    <location>
        <begin position="443"/>
        <end position="459"/>
    </location>
</feature>
<keyword evidence="3 9" id="KW-1134">Transmembrane beta strand</keyword>
<dbReference type="InterPro" id="IPR036942">
    <property type="entry name" value="Beta-barrel_TonB_sf"/>
</dbReference>
<dbReference type="SUPFAM" id="SSF56935">
    <property type="entry name" value="Porins"/>
    <property type="match status" value="1"/>
</dbReference>
<dbReference type="STRING" id="698738.OLEAN_C01750"/>
<feature type="signal peptide" evidence="13">
    <location>
        <begin position="1"/>
        <end position="28"/>
    </location>
</feature>
<dbReference type="PROSITE" id="PS52016">
    <property type="entry name" value="TONB_DEPENDENT_REC_3"/>
    <property type="match status" value="1"/>
</dbReference>
<evidence type="ECO:0000256" key="8">
    <source>
        <dbReference type="ARBA" id="ARBA00023237"/>
    </source>
</evidence>
<dbReference type="HOGENOM" id="CLU_008287_10_1_6"/>
<dbReference type="InterPro" id="IPR039426">
    <property type="entry name" value="TonB-dep_rcpt-like"/>
</dbReference>
<reference evidence="16 17" key="1">
    <citation type="journal article" date="2013" name="Nat. Commun.">
        <title>Genome sequence and functional genomic analysis of the oil-degrading bacterium Oleispira antarctica.</title>
        <authorList>
            <person name="Kube M."/>
            <person name="Chernikova T.N."/>
            <person name="Al-Ramahi Y."/>
            <person name="Beloqui A."/>
            <person name="Lopez-Cortez N."/>
            <person name="Guazzaroni M.E."/>
            <person name="Heipieper H.J."/>
            <person name="Klages S."/>
            <person name="Kotsyurbenko O.R."/>
            <person name="Langer I."/>
            <person name="Nechitaylo T.Y."/>
            <person name="Lunsdorf H."/>
            <person name="Fernandez M."/>
            <person name="Juarez S."/>
            <person name="Ciordia S."/>
            <person name="Singer A."/>
            <person name="Kagan O."/>
            <person name="Egorova O."/>
            <person name="Petit P.A."/>
            <person name="Stogios P."/>
            <person name="Kim Y."/>
            <person name="Tchigvintsev A."/>
            <person name="Flick R."/>
            <person name="Denaro R."/>
            <person name="Genovese M."/>
            <person name="Albar J.P."/>
            <person name="Reva O.N."/>
            <person name="Martinez-Gomariz M."/>
            <person name="Tran H."/>
            <person name="Ferrer M."/>
            <person name="Savchenko A."/>
            <person name="Yakunin A.F."/>
            <person name="Yakimov M.M."/>
            <person name="Golyshina O.V."/>
            <person name="Reinhardt R."/>
            <person name="Golyshin P.N."/>
        </authorList>
    </citation>
    <scope>NUCLEOTIDE SEQUENCE [LARGE SCALE GENOMIC DNA]</scope>
</reference>
<comment type="similarity">
    <text evidence="9 11">Belongs to the TonB-dependent receptor family.</text>
</comment>
<evidence type="ECO:0000313" key="17">
    <source>
        <dbReference type="Proteomes" id="UP000032749"/>
    </source>
</evidence>
<evidence type="ECO:0000259" key="15">
    <source>
        <dbReference type="Pfam" id="PF07715"/>
    </source>
</evidence>
<evidence type="ECO:0000256" key="3">
    <source>
        <dbReference type="ARBA" id="ARBA00022452"/>
    </source>
</evidence>
<evidence type="ECO:0000259" key="14">
    <source>
        <dbReference type="Pfam" id="PF00593"/>
    </source>
</evidence>
<keyword evidence="17" id="KW-1185">Reference proteome</keyword>
<dbReference type="Gene3D" id="2.170.130.10">
    <property type="entry name" value="TonB-dependent receptor, plug domain"/>
    <property type="match status" value="1"/>
</dbReference>
<dbReference type="Gene3D" id="2.40.170.20">
    <property type="entry name" value="TonB-dependent receptor, beta-barrel domain"/>
    <property type="match status" value="1"/>
</dbReference>
<evidence type="ECO:0000256" key="13">
    <source>
        <dbReference type="SAM" id="SignalP"/>
    </source>
</evidence>
<evidence type="ECO:0000313" key="16">
    <source>
        <dbReference type="EMBL" id="CCK74351.1"/>
    </source>
</evidence>
<dbReference type="InterPro" id="IPR010917">
    <property type="entry name" value="TonB_rcpt_CS"/>
</dbReference>
<keyword evidence="5 13" id="KW-0732">Signal</keyword>
<dbReference type="PANTHER" id="PTHR30069:SF40">
    <property type="entry name" value="TONB-DEPENDENT RECEPTOR NMB0964-RELATED"/>
    <property type="match status" value="1"/>
</dbReference>
<dbReference type="InterPro" id="IPR000531">
    <property type="entry name" value="Beta-barrel_TonB"/>
</dbReference>
<feature type="domain" description="TonB-dependent receptor plug" evidence="15">
    <location>
        <begin position="54"/>
        <end position="158"/>
    </location>
</feature>
<dbReference type="PATRIC" id="fig|698738.3.peg.180"/>
<feature type="region of interest" description="Disordered" evidence="12">
    <location>
        <begin position="443"/>
        <end position="462"/>
    </location>
</feature>
<dbReference type="AlphaFoldDB" id="R4YJD1"/>
<feature type="region of interest" description="Disordered" evidence="12">
    <location>
        <begin position="228"/>
        <end position="257"/>
    </location>
</feature>
<evidence type="ECO:0000256" key="5">
    <source>
        <dbReference type="ARBA" id="ARBA00022729"/>
    </source>
</evidence>
<sequence>MKNLPVSFQRIGLASALVSAQMISSAQAEELTPAPNLQLDKVVISAHSFDQGQDEMAQPATLLTDEALNRQRAVSLGETLSSQAGIHNSSYGSSVGRPVVRGMSGARVKVLQDGIDTLDASAISPDHGVNADTQSAKKIEVLRGPATLMYGSGAFGGVVNVVDGRIPTGLTEPETNLRMQYDAVNQGKSVGINHSDFLDLSSGNAVHWRISASHFRSDEYELPKLREAHEEHEEDETEEEHEEHATQDTLANSDTSYSNNLTFGSSYVFASGYAGISISESKSEYGLPGHVHHEEHEVGESAEEHEQHESDGARIEMRQRRLDLDSRFDQPMAGIEVAKFRIGFNDYRHDEIEGGEVGTEFRRKGFEGRSEVLLSPVDAFFQTELSQAVGIQFSQDNFKAVGEEAIVPETDTSTVGIFWLGNTKIADWGVELGARLEQAQLSPEQPGSINASCGSQGLSRDQYKDNDFNTRSVSLGLVRDLNFSASQGWQVIGSLTSAQRAPATQELFSCGAHAATQTFDVGDPNLKIEEALNIELGVRKTQGRLTTALNVYQNKISDFIYAQNTGLEVDGFGQYQFVQSDVTFRGGELELSYQLVDGLVLTGMADRVRADDLPRIPADRIGLGFEVSSLALFSTQSDWMLFGQWQQIQKQNQVAVNEEVSLGYDLLTLGMTYQTILAKSEYRIDLKANNLLDEEIRQHTSFVKEQAPQPGRNISLALGLKF</sequence>
<feature type="domain" description="TonB-dependent receptor-like beta-barrel" evidence="14">
    <location>
        <begin position="253"/>
        <end position="691"/>
    </location>
</feature>
<comment type="subcellular location">
    <subcellularLocation>
        <location evidence="1 9">Cell outer membrane</location>
        <topology evidence="1 9">Multi-pass membrane protein</topology>
    </subcellularLocation>
</comment>
<feature type="compositionally biased region" description="Polar residues" evidence="12">
    <location>
        <begin position="247"/>
        <end position="257"/>
    </location>
</feature>
<dbReference type="GO" id="GO:0015344">
    <property type="term" value="F:siderophore uptake transmembrane transporter activity"/>
    <property type="evidence" value="ECO:0007669"/>
    <property type="project" value="TreeGrafter"/>
</dbReference>
<feature type="short sequence motif" description="TonB C-terminal box" evidence="10">
    <location>
        <begin position="705"/>
        <end position="722"/>
    </location>
</feature>
<protein>
    <submittedName>
        <fullName evidence="16">TonB-dependent receptor protein</fullName>
    </submittedName>
</protein>
<evidence type="ECO:0000256" key="11">
    <source>
        <dbReference type="RuleBase" id="RU003357"/>
    </source>
</evidence>
<proteinExistence type="inferred from homology"/>
<evidence type="ECO:0000256" key="9">
    <source>
        <dbReference type="PROSITE-ProRule" id="PRU01360"/>
    </source>
</evidence>
<evidence type="ECO:0000256" key="7">
    <source>
        <dbReference type="ARBA" id="ARBA00023136"/>
    </source>
</evidence>
<dbReference type="KEGG" id="oai:OLEAN_C01750"/>
<feature type="compositionally biased region" description="Acidic residues" evidence="12">
    <location>
        <begin position="232"/>
        <end position="241"/>
    </location>
</feature>
<keyword evidence="4 9" id="KW-0812">Transmembrane</keyword>
<evidence type="ECO:0000256" key="4">
    <source>
        <dbReference type="ARBA" id="ARBA00022692"/>
    </source>
</evidence>
<keyword evidence="7 9" id="KW-0472">Membrane</keyword>
<dbReference type="PROSITE" id="PS01156">
    <property type="entry name" value="TONB_DEPENDENT_REC_2"/>
    <property type="match status" value="1"/>
</dbReference>
<accession>R4YJD1</accession>
<evidence type="ECO:0000256" key="2">
    <source>
        <dbReference type="ARBA" id="ARBA00022448"/>
    </source>
</evidence>
<dbReference type="InterPro" id="IPR037066">
    <property type="entry name" value="Plug_dom_sf"/>
</dbReference>
<evidence type="ECO:0000256" key="6">
    <source>
        <dbReference type="ARBA" id="ARBA00023077"/>
    </source>
</evidence>
<evidence type="ECO:0000256" key="10">
    <source>
        <dbReference type="PROSITE-ProRule" id="PRU10144"/>
    </source>
</evidence>
<keyword evidence="2 9" id="KW-0813">Transport</keyword>
<evidence type="ECO:0000256" key="1">
    <source>
        <dbReference type="ARBA" id="ARBA00004571"/>
    </source>
</evidence>
<dbReference type="Proteomes" id="UP000032749">
    <property type="component" value="Chromosome"/>
</dbReference>
<evidence type="ECO:0000256" key="12">
    <source>
        <dbReference type="SAM" id="MobiDB-lite"/>
    </source>
</evidence>
<keyword evidence="16" id="KW-0675">Receptor</keyword>
<dbReference type="Pfam" id="PF00593">
    <property type="entry name" value="TonB_dep_Rec_b-barrel"/>
    <property type="match status" value="1"/>
</dbReference>
<keyword evidence="8 9" id="KW-0998">Cell outer membrane</keyword>
<dbReference type="EMBL" id="FO203512">
    <property type="protein sequence ID" value="CCK74351.1"/>
    <property type="molecule type" value="Genomic_DNA"/>
</dbReference>
<dbReference type="Pfam" id="PF07715">
    <property type="entry name" value="Plug"/>
    <property type="match status" value="1"/>
</dbReference>